<accession>A0A266N6S5</accession>
<evidence type="ECO:0000313" key="1">
    <source>
        <dbReference type="EMBL" id="OZY57505.1"/>
    </source>
</evidence>
<dbReference type="EMBL" id="NQKI01000050">
    <property type="protein sequence ID" value="OZY57505.1"/>
    <property type="molecule type" value="Genomic_DNA"/>
</dbReference>
<dbReference type="AlphaFoldDB" id="A0A266N6S5"/>
<dbReference type="RefSeq" id="WP_094995157.1">
    <property type="nucleotide sequence ID" value="NZ_NQKI01000050.1"/>
</dbReference>
<gene>
    <name evidence="1" type="ORF">CJF39_21025</name>
</gene>
<reference evidence="1 2" key="1">
    <citation type="submission" date="2017-08" db="EMBL/GenBank/DDBJ databases">
        <title>Genomic and metabolic characterisation of spoilage-associated Pseudomonas species.</title>
        <authorList>
            <person name="Stanborough T."/>
            <person name="Fegan N."/>
            <person name="Powell S.M."/>
            <person name="Singh T."/>
            <person name="Tamplin M.L."/>
            <person name="Chandry P.S."/>
        </authorList>
    </citation>
    <scope>NUCLEOTIDE SEQUENCE [LARGE SCALE GENOMIC DNA]</scope>
    <source>
        <strain evidence="1 2">L1802</strain>
    </source>
</reference>
<proteinExistence type="predicted"/>
<dbReference type="Proteomes" id="UP000215788">
    <property type="component" value="Unassembled WGS sequence"/>
</dbReference>
<comment type="caution">
    <text evidence="1">The sequence shown here is derived from an EMBL/GenBank/DDBJ whole genome shotgun (WGS) entry which is preliminary data.</text>
</comment>
<evidence type="ECO:0008006" key="3">
    <source>
        <dbReference type="Google" id="ProtNLM"/>
    </source>
</evidence>
<protein>
    <recommendedName>
        <fullName evidence="3">Filamentous hemagglutinin</fullName>
    </recommendedName>
</protein>
<evidence type="ECO:0000313" key="2">
    <source>
        <dbReference type="Proteomes" id="UP000215788"/>
    </source>
</evidence>
<sequence length="64" mass="6847">MSKVHVMSMVGSAVPAPLRADGLLACWYVVIDGVPVSGPFTSRAAAQLTATRETDKTAPHWTRH</sequence>
<dbReference type="OrthoDB" id="6903950at2"/>
<organism evidence="1 2">
    <name type="scientific">Pseudomonas lundensis</name>
    <dbReference type="NCBI Taxonomy" id="86185"/>
    <lineage>
        <taxon>Bacteria</taxon>
        <taxon>Pseudomonadati</taxon>
        <taxon>Pseudomonadota</taxon>
        <taxon>Gammaproteobacteria</taxon>
        <taxon>Pseudomonadales</taxon>
        <taxon>Pseudomonadaceae</taxon>
        <taxon>Pseudomonas</taxon>
    </lineage>
</organism>
<name>A0A266N6S5_9PSED</name>